<sequence>MTLSPFFRSPFTDITAGMTSHQMLDRCQKEEMKAMDCMEAYGVERGKVKCRDLLDDFHECHTHTKQFKRFCAMRDEREKQIREGTLTGDKKYVSPKVDSF</sequence>
<dbReference type="Pfam" id="PF10200">
    <property type="entry name" value="Ndufs5"/>
    <property type="match status" value="1"/>
</dbReference>
<evidence type="ECO:0000256" key="7">
    <source>
        <dbReference type="ARBA" id="ARBA00022792"/>
    </source>
</evidence>
<keyword evidence="5" id="KW-0813">Transport</keyword>
<dbReference type="PANTHER" id="PTHR21268:SF2">
    <property type="entry name" value="NADH DEHYDROGENASE [UBIQUINONE] IRON-SULFUR PROTEIN 5"/>
    <property type="match status" value="1"/>
</dbReference>
<evidence type="ECO:0000256" key="6">
    <source>
        <dbReference type="ARBA" id="ARBA00022660"/>
    </source>
</evidence>
<dbReference type="GO" id="GO:0005743">
    <property type="term" value="C:mitochondrial inner membrane"/>
    <property type="evidence" value="ECO:0007669"/>
    <property type="project" value="UniProtKB-SubCell"/>
</dbReference>
<dbReference type="AlphaFoldDB" id="A0A4C1UMP7"/>
<proteinExistence type="inferred from homology"/>
<comment type="function">
    <text evidence="1">Accessory subunit of the mitochondrial membrane respiratory chain NADH dehydrogenase (Complex I), that is believed not to be involved in catalysis. Complex I functions in the transfer of electrons from NADH to the respiratory chain. The immediate electron acceptor for the enzyme is believed to be ubiquinone.</text>
</comment>
<evidence type="ECO:0000256" key="1">
    <source>
        <dbReference type="ARBA" id="ARBA00003195"/>
    </source>
</evidence>
<evidence type="ECO:0000313" key="14">
    <source>
        <dbReference type="Proteomes" id="UP000299102"/>
    </source>
</evidence>
<dbReference type="Proteomes" id="UP000299102">
    <property type="component" value="Unassembled WGS sequence"/>
</dbReference>
<evidence type="ECO:0000256" key="8">
    <source>
        <dbReference type="ARBA" id="ARBA00022982"/>
    </source>
</evidence>
<evidence type="ECO:0000313" key="13">
    <source>
        <dbReference type="EMBL" id="GBP27266.1"/>
    </source>
</evidence>
<dbReference type="InterPro" id="IPR009069">
    <property type="entry name" value="Cys_alpha_HP_mot_SF"/>
</dbReference>
<evidence type="ECO:0000256" key="5">
    <source>
        <dbReference type="ARBA" id="ARBA00022448"/>
    </source>
</evidence>
<dbReference type="OrthoDB" id="9992197at2759"/>
<feature type="disulfide bond" evidence="12">
    <location>
        <begin position="27"/>
        <end position="60"/>
    </location>
</feature>
<comment type="subcellular location">
    <subcellularLocation>
        <location evidence="3">Mitochondrion inner membrane</location>
        <topology evidence="3">Peripheral membrane protein</topology>
    </subcellularLocation>
    <subcellularLocation>
        <location evidence="2">Mitochondrion intermembrane space</location>
    </subcellularLocation>
</comment>
<feature type="disulfide bond" evidence="12">
    <location>
        <begin position="37"/>
        <end position="50"/>
    </location>
</feature>
<comment type="caution">
    <text evidence="13">The sequence shown here is derived from an EMBL/GenBank/DDBJ whole genome shotgun (WGS) entry which is preliminary data.</text>
</comment>
<keyword evidence="6" id="KW-0679">Respiratory chain</keyword>
<dbReference type="STRING" id="151549.A0A4C1UMP7"/>
<dbReference type="SUPFAM" id="SSF47072">
    <property type="entry name" value="Cysteine alpha-hairpin motif"/>
    <property type="match status" value="1"/>
</dbReference>
<dbReference type="PROSITE" id="PS51808">
    <property type="entry name" value="CHCH"/>
    <property type="match status" value="1"/>
</dbReference>
<evidence type="ECO:0000256" key="12">
    <source>
        <dbReference type="PIRSR" id="PIRSR619342-50"/>
    </source>
</evidence>
<organism evidence="13 14">
    <name type="scientific">Eumeta variegata</name>
    <name type="common">Bagworm moth</name>
    <name type="synonym">Eumeta japonica</name>
    <dbReference type="NCBI Taxonomy" id="151549"/>
    <lineage>
        <taxon>Eukaryota</taxon>
        <taxon>Metazoa</taxon>
        <taxon>Ecdysozoa</taxon>
        <taxon>Arthropoda</taxon>
        <taxon>Hexapoda</taxon>
        <taxon>Insecta</taxon>
        <taxon>Pterygota</taxon>
        <taxon>Neoptera</taxon>
        <taxon>Endopterygota</taxon>
        <taxon>Lepidoptera</taxon>
        <taxon>Glossata</taxon>
        <taxon>Ditrysia</taxon>
        <taxon>Tineoidea</taxon>
        <taxon>Psychidae</taxon>
        <taxon>Oiketicinae</taxon>
        <taxon>Eumeta</taxon>
    </lineage>
</organism>
<keyword evidence="14" id="KW-1185">Reference proteome</keyword>
<name>A0A4C1UMP7_EUMVA</name>
<dbReference type="PANTHER" id="PTHR21268">
    <property type="entry name" value="NADH DEHYDROGENASE [UBIQUINONE] IRON-SULFUR PROTEIN 5"/>
    <property type="match status" value="1"/>
</dbReference>
<keyword evidence="8" id="KW-0249">Electron transport</keyword>
<comment type="similarity">
    <text evidence="4">Belongs to the complex I NDUFS5 subunit family.</text>
</comment>
<evidence type="ECO:0000256" key="4">
    <source>
        <dbReference type="ARBA" id="ARBA00007372"/>
    </source>
</evidence>
<evidence type="ECO:0000256" key="10">
    <source>
        <dbReference type="ARBA" id="ARBA00023136"/>
    </source>
</evidence>
<protein>
    <submittedName>
        <fullName evidence="13">NADH dehydrogenase iron-sulfur protein 5</fullName>
    </submittedName>
</protein>
<keyword evidence="9" id="KW-0496">Mitochondrion</keyword>
<dbReference type="GO" id="GO:0005758">
    <property type="term" value="C:mitochondrial intermembrane space"/>
    <property type="evidence" value="ECO:0007669"/>
    <property type="project" value="UniProtKB-SubCell"/>
</dbReference>
<evidence type="ECO:0000256" key="3">
    <source>
        <dbReference type="ARBA" id="ARBA00004637"/>
    </source>
</evidence>
<keyword evidence="7" id="KW-0999">Mitochondrion inner membrane</keyword>
<evidence type="ECO:0000256" key="11">
    <source>
        <dbReference type="ARBA" id="ARBA00023157"/>
    </source>
</evidence>
<dbReference type="InterPro" id="IPR019342">
    <property type="entry name" value="NADH_UbQ_OxRdtase_FeS-su5"/>
</dbReference>
<gene>
    <name evidence="13" type="primary">NDUFS5</name>
    <name evidence="13" type="ORF">EVAR_77280_1</name>
</gene>
<accession>A0A4C1UMP7</accession>
<keyword evidence="10" id="KW-0472">Membrane</keyword>
<evidence type="ECO:0000256" key="9">
    <source>
        <dbReference type="ARBA" id="ARBA00023128"/>
    </source>
</evidence>
<evidence type="ECO:0000256" key="2">
    <source>
        <dbReference type="ARBA" id="ARBA00004569"/>
    </source>
</evidence>
<reference evidence="13 14" key="1">
    <citation type="journal article" date="2019" name="Commun. Biol.">
        <title>The bagworm genome reveals a unique fibroin gene that provides high tensile strength.</title>
        <authorList>
            <person name="Kono N."/>
            <person name="Nakamura H."/>
            <person name="Ohtoshi R."/>
            <person name="Tomita M."/>
            <person name="Numata K."/>
            <person name="Arakawa K."/>
        </authorList>
    </citation>
    <scope>NUCLEOTIDE SEQUENCE [LARGE SCALE GENOMIC DNA]</scope>
</reference>
<keyword evidence="11 12" id="KW-1015">Disulfide bond</keyword>
<dbReference type="EMBL" id="BGZK01000191">
    <property type="protein sequence ID" value="GBP27266.1"/>
    <property type="molecule type" value="Genomic_DNA"/>
</dbReference>